<dbReference type="GO" id="GO:0003677">
    <property type="term" value="F:DNA binding"/>
    <property type="evidence" value="ECO:0007669"/>
    <property type="project" value="UniProtKB-KW"/>
</dbReference>
<dbReference type="PROSITE" id="PS51198">
    <property type="entry name" value="UVRD_HELICASE_ATP_BIND"/>
    <property type="match status" value="1"/>
</dbReference>
<keyword evidence="7 15" id="KW-0067">ATP-binding</keyword>
<evidence type="ECO:0000256" key="14">
    <source>
        <dbReference type="ARBA" id="ARBA00048988"/>
    </source>
</evidence>
<name>A0A1W9HWN2_9HYPH</name>
<reference evidence="18 19" key="1">
    <citation type="journal article" date="2017" name="Water Res.">
        <title>Comammox in drinking water systems.</title>
        <authorList>
            <person name="Wang Y."/>
            <person name="Ma L."/>
            <person name="Mao Y."/>
            <person name="Jiang X."/>
            <person name="Xia Y."/>
            <person name="Yu K."/>
            <person name="Li B."/>
            <person name="Zhang T."/>
        </authorList>
    </citation>
    <scope>NUCLEOTIDE SEQUENCE [LARGE SCALE GENOMIC DNA]</scope>
    <source>
        <strain evidence="18">SG_bin8</strain>
    </source>
</reference>
<dbReference type="Proteomes" id="UP000192872">
    <property type="component" value="Unassembled WGS sequence"/>
</dbReference>
<sequence length="1158" mass="126818">MSTARHIVDERTRENQRRASDPEAVVFVSAIAGSGKTYVLTQRVKRLLLQGVRPERILCLTFTKAAAANMSNRLLSDLGDWVGMGDEALRASLGALQDQATDKISARMLQDARGLFAKAIETPGGLKIQTIHAFCDALLHQFPFEAGVPANFRELDGASEAEFLTAAAGRVMEAALAEPSSLVGAALGDITLLANEDRFTTQVKKASGFRSIIDDILPNLDDAPALAKRLRRVLDIADDLTIEAIDDALLTQAALAPAEWPAAIAEIRGQENQTSDKEKFSDRLQAALETVDRRQKARAYGAVFLTGEGRPRSASRLVPAKLLKVAPELYALMHSELTRISALIAQRRALETCQISLALTILARAVIDDIERSKAREAFLGFDDLIAAANRLLDGRAGDWVRWKLDQGIEHILIDEAQDTSHEQWQLVRRLSEEFFAGKGATENKRTLFVVGDDKQSIFSFQGAAPALFDSERLRIASKATQAGLDFRNVVLDLSFRSTEPVLGAVATVFSDLQRLKGVTSDSQFPDHRCAREGVPGRVDIWPLAPPPADSNKLNGWDYPFLVQDVVDPEQHLANRLARHIASAIGHDQVDDHGRLRPLAAGDVLILVRRRKAFFDKMIRALKQQGVPVAGADRLKLVEHIAVMDLLALGDAVLLPDDDLTFACLLKSPLLGLDEDDLFRLANGRADHTLADELARRAREETRWQTAHRRFAAWRERAGTERPYDFFAGVLGRDGGRRDFMGRLGSEANDALSEFLAAALDFETRHIPSLQGFLAWMRSTESVVKREMEQGRNEVRVMTIHNAKGLQAKYVIMPETVQVPRRLSEDRLVEACDPLDGKPLLLWLGKAGQEPDLVARARAAGDQAALAEYYRLLYVAMTRAEDRLLIAGYLKGTKEAPATSWYALIDEQLRPLCTGETDATGDIVSWRYPATALAADTPATIRPAVAAKAMIPDWLQRPVPPSPAGRRLSAPSRFGGGTVGASVYPVIEEGLAARLRGQVLHQLLQTLPQLPPARRHEAAQAYARRQLGSAAPGLADEALGVLAMPELAALLAGPHLAEVPVIGTVEVAPRRSLTLSGRIDLLAVGAEYIDIIDFKSGEAPSDGPPQAYIIQLALYARLLSSRYRDRQTRAALVWTRLPRYDVLSSERMAAALATIEGG</sequence>
<dbReference type="InterPro" id="IPR000212">
    <property type="entry name" value="DNA_helicase_UvrD/REP"/>
</dbReference>
<feature type="binding site" evidence="15">
    <location>
        <begin position="30"/>
        <end position="37"/>
    </location>
    <ligand>
        <name>ATP</name>
        <dbReference type="ChEBI" id="CHEBI:30616"/>
    </ligand>
</feature>
<comment type="catalytic activity">
    <reaction evidence="14">
        <text>ATP + H2O = ADP + phosphate + H(+)</text>
        <dbReference type="Rhea" id="RHEA:13065"/>
        <dbReference type="ChEBI" id="CHEBI:15377"/>
        <dbReference type="ChEBI" id="CHEBI:15378"/>
        <dbReference type="ChEBI" id="CHEBI:30616"/>
        <dbReference type="ChEBI" id="CHEBI:43474"/>
        <dbReference type="ChEBI" id="CHEBI:456216"/>
        <dbReference type="EC" id="5.6.2.4"/>
    </reaction>
</comment>
<protein>
    <recommendedName>
        <fullName evidence="12">DNA 3'-5' helicase</fullName>
        <ecNumber evidence="12">5.6.2.4</ecNumber>
    </recommendedName>
    <alternativeName>
        <fullName evidence="13">DNA 3'-5' helicase II</fullName>
    </alternativeName>
</protein>
<organism evidence="18 19">
    <name type="scientific">Candidatus Raskinella chloraquaticus</name>
    <dbReference type="NCBI Taxonomy" id="1951219"/>
    <lineage>
        <taxon>Bacteria</taxon>
        <taxon>Pseudomonadati</taxon>
        <taxon>Pseudomonadota</taxon>
        <taxon>Alphaproteobacteria</taxon>
        <taxon>Hyphomicrobiales</taxon>
        <taxon>Phreatobacteraceae</taxon>
        <taxon>Candidatus Raskinella</taxon>
    </lineage>
</organism>
<dbReference type="InterPro" id="IPR011604">
    <property type="entry name" value="PDDEXK-like_dom_sf"/>
</dbReference>
<evidence type="ECO:0000256" key="3">
    <source>
        <dbReference type="ARBA" id="ARBA00022763"/>
    </source>
</evidence>
<dbReference type="SUPFAM" id="SSF52980">
    <property type="entry name" value="Restriction endonuclease-like"/>
    <property type="match status" value="1"/>
</dbReference>
<dbReference type="GO" id="GO:0004527">
    <property type="term" value="F:exonuclease activity"/>
    <property type="evidence" value="ECO:0007669"/>
    <property type="project" value="UniProtKB-KW"/>
</dbReference>
<dbReference type="InterPro" id="IPR038726">
    <property type="entry name" value="PDDEXK_AddAB-type"/>
</dbReference>
<evidence type="ECO:0000256" key="2">
    <source>
        <dbReference type="ARBA" id="ARBA00022741"/>
    </source>
</evidence>
<dbReference type="NCBIfam" id="TIGR02784">
    <property type="entry name" value="addA_alphas"/>
    <property type="match status" value="1"/>
</dbReference>
<dbReference type="SUPFAM" id="SSF52540">
    <property type="entry name" value="P-loop containing nucleoside triphosphate hydrolases"/>
    <property type="match status" value="1"/>
</dbReference>
<dbReference type="Gene3D" id="3.90.320.10">
    <property type="match status" value="1"/>
</dbReference>
<dbReference type="GO" id="GO:0005829">
    <property type="term" value="C:cytosol"/>
    <property type="evidence" value="ECO:0007669"/>
    <property type="project" value="TreeGrafter"/>
</dbReference>
<evidence type="ECO:0000256" key="8">
    <source>
        <dbReference type="ARBA" id="ARBA00023125"/>
    </source>
</evidence>
<keyword evidence="3" id="KW-0227">DNA damage</keyword>
<evidence type="ECO:0000256" key="15">
    <source>
        <dbReference type="PROSITE-ProRule" id="PRU00560"/>
    </source>
</evidence>
<evidence type="ECO:0000256" key="11">
    <source>
        <dbReference type="ARBA" id="ARBA00034617"/>
    </source>
</evidence>
<dbReference type="PANTHER" id="PTHR11070">
    <property type="entry name" value="UVRD / RECB / PCRA DNA HELICASE FAMILY MEMBER"/>
    <property type="match status" value="1"/>
</dbReference>
<keyword evidence="10" id="KW-0413">Isomerase</keyword>
<keyword evidence="9" id="KW-0234">DNA repair</keyword>
<comment type="caution">
    <text evidence="18">The sequence shown here is derived from an EMBL/GenBank/DDBJ whole genome shotgun (WGS) entry which is preliminary data.</text>
</comment>
<feature type="domain" description="UvrD-like helicase C-terminal" evidence="17">
    <location>
        <begin position="539"/>
        <end position="805"/>
    </location>
</feature>
<evidence type="ECO:0000256" key="7">
    <source>
        <dbReference type="ARBA" id="ARBA00022840"/>
    </source>
</evidence>
<keyword evidence="2 15" id="KW-0547">Nucleotide-binding</keyword>
<accession>A0A1W9HWN2</accession>
<dbReference type="InterPro" id="IPR014016">
    <property type="entry name" value="UvrD-like_ATP-bd"/>
</dbReference>
<gene>
    <name evidence="18" type="ORF">A4S15_10895</name>
</gene>
<evidence type="ECO:0000259" key="17">
    <source>
        <dbReference type="PROSITE" id="PS51217"/>
    </source>
</evidence>
<keyword evidence="8" id="KW-0238">DNA-binding</keyword>
<dbReference type="GO" id="GO:0005524">
    <property type="term" value="F:ATP binding"/>
    <property type="evidence" value="ECO:0007669"/>
    <property type="project" value="UniProtKB-UniRule"/>
</dbReference>
<evidence type="ECO:0000256" key="9">
    <source>
        <dbReference type="ARBA" id="ARBA00023204"/>
    </source>
</evidence>
<dbReference type="GO" id="GO:0033202">
    <property type="term" value="C:DNA helicase complex"/>
    <property type="evidence" value="ECO:0007669"/>
    <property type="project" value="TreeGrafter"/>
</dbReference>
<evidence type="ECO:0000256" key="12">
    <source>
        <dbReference type="ARBA" id="ARBA00034808"/>
    </source>
</evidence>
<evidence type="ECO:0000256" key="6">
    <source>
        <dbReference type="ARBA" id="ARBA00022839"/>
    </source>
</evidence>
<dbReference type="InterPro" id="IPR027417">
    <property type="entry name" value="P-loop_NTPase"/>
</dbReference>
<proteinExistence type="predicted"/>
<dbReference type="PROSITE" id="PS51217">
    <property type="entry name" value="UVRD_HELICASE_CTER"/>
    <property type="match status" value="1"/>
</dbReference>
<dbReference type="Pfam" id="PF13361">
    <property type="entry name" value="UvrD_C"/>
    <property type="match status" value="1"/>
</dbReference>
<dbReference type="GO" id="GO:0043138">
    <property type="term" value="F:3'-5' DNA helicase activity"/>
    <property type="evidence" value="ECO:0007669"/>
    <property type="project" value="UniProtKB-EC"/>
</dbReference>
<evidence type="ECO:0000256" key="13">
    <source>
        <dbReference type="ARBA" id="ARBA00034923"/>
    </source>
</evidence>
<dbReference type="PANTHER" id="PTHR11070:SF2">
    <property type="entry name" value="ATP-DEPENDENT DNA HELICASE SRS2"/>
    <property type="match status" value="1"/>
</dbReference>
<dbReference type="EMBL" id="LWDL01000018">
    <property type="protein sequence ID" value="OQW51712.1"/>
    <property type="molecule type" value="Genomic_DNA"/>
</dbReference>
<dbReference type="STRING" id="1827387.A4S15_10895"/>
<evidence type="ECO:0000256" key="4">
    <source>
        <dbReference type="ARBA" id="ARBA00022801"/>
    </source>
</evidence>
<dbReference type="AlphaFoldDB" id="A0A1W9HWN2"/>
<dbReference type="RefSeq" id="WP_376802054.1">
    <property type="nucleotide sequence ID" value="NZ_DBNB01000034.1"/>
</dbReference>
<dbReference type="Pfam" id="PF00580">
    <property type="entry name" value="UvrD-helicase"/>
    <property type="match status" value="1"/>
</dbReference>
<keyword evidence="5 15" id="KW-0347">Helicase</keyword>
<dbReference type="Pfam" id="PF12705">
    <property type="entry name" value="PDDEXK_1"/>
    <property type="match status" value="1"/>
</dbReference>
<keyword evidence="6" id="KW-0269">Exonuclease</keyword>
<dbReference type="InterPro" id="IPR014151">
    <property type="entry name" value="DNA_helicase_AddA"/>
</dbReference>
<evidence type="ECO:0000256" key="10">
    <source>
        <dbReference type="ARBA" id="ARBA00023235"/>
    </source>
</evidence>
<feature type="domain" description="UvrD-like helicase ATP-binding" evidence="16">
    <location>
        <begin position="9"/>
        <end position="499"/>
    </location>
</feature>
<dbReference type="Gene3D" id="3.40.50.300">
    <property type="entry name" value="P-loop containing nucleotide triphosphate hydrolases"/>
    <property type="match status" value="4"/>
</dbReference>
<keyword evidence="4 15" id="KW-0378">Hydrolase</keyword>
<evidence type="ECO:0000256" key="5">
    <source>
        <dbReference type="ARBA" id="ARBA00022806"/>
    </source>
</evidence>
<dbReference type="InterPro" id="IPR011335">
    <property type="entry name" value="Restrct_endonuc-II-like"/>
</dbReference>
<evidence type="ECO:0000256" key="1">
    <source>
        <dbReference type="ARBA" id="ARBA00022722"/>
    </source>
</evidence>
<evidence type="ECO:0000313" key="19">
    <source>
        <dbReference type="Proteomes" id="UP000192872"/>
    </source>
</evidence>
<comment type="catalytic activity">
    <reaction evidence="11">
        <text>Couples ATP hydrolysis with the unwinding of duplex DNA by translocating in the 3'-5' direction.</text>
        <dbReference type="EC" id="5.6.2.4"/>
    </reaction>
</comment>
<evidence type="ECO:0000259" key="16">
    <source>
        <dbReference type="PROSITE" id="PS51198"/>
    </source>
</evidence>
<dbReference type="GO" id="GO:0000725">
    <property type="term" value="P:recombinational repair"/>
    <property type="evidence" value="ECO:0007669"/>
    <property type="project" value="TreeGrafter"/>
</dbReference>
<dbReference type="EC" id="5.6.2.4" evidence="12"/>
<keyword evidence="1" id="KW-0540">Nuclease</keyword>
<dbReference type="InterPro" id="IPR014017">
    <property type="entry name" value="DNA_helicase_UvrD-like_C"/>
</dbReference>
<evidence type="ECO:0000313" key="18">
    <source>
        <dbReference type="EMBL" id="OQW51712.1"/>
    </source>
</evidence>